<feature type="compositionally biased region" description="Acidic residues" evidence="1">
    <location>
        <begin position="633"/>
        <end position="642"/>
    </location>
</feature>
<reference evidence="2" key="1">
    <citation type="submission" date="2016-04" db="EMBL/GenBank/DDBJ databases">
        <authorList>
            <person name="Nguyen H.D."/>
            <person name="Samba Siva P."/>
            <person name="Cullis J."/>
            <person name="Levesque C.A."/>
            <person name="Hambleton S."/>
        </authorList>
    </citation>
    <scope>NUCLEOTIDE SEQUENCE</scope>
    <source>
        <strain evidence="2">DAOMC 236426</strain>
    </source>
</reference>
<feature type="region of interest" description="Disordered" evidence="1">
    <location>
        <begin position="232"/>
        <end position="294"/>
    </location>
</feature>
<accession>A0A8X7MQS0</accession>
<dbReference type="Proteomes" id="UP000077684">
    <property type="component" value="Unassembled WGS sequence"/>
</dbReference>
<feature type="compositionally biased region" description="Low complexity" evidence="1">
    <location>
        <begin position="819"/>
        <end position="844"/>
    </location>
</feature>
<feature type="compositionally biased region" description="Low complexity" evidence="1">
    <location>
        <begin position="415"/>
        <end position="447"/>
    </location>
</feature>
<comment type="caution">
    <text evidence="2">The sequence shown here is derived from an EMBL/GenBank/DDBJ whole genome shotgun (WGS) entry which is preliminary data.</text>
</comment>
<feature type="compositionally biased region" description="Low complexity" evidence="1">
    <location>
        <begin position="7"/>
        <end position="22"/>
    </location>
</feature>
<feature type="region of interest" description="Disordered" evidence="1">
    <location>
        <begin position="338"/>
        <end position="374"/>
    </location>
</feature>
<evidence type="ECO:0000313" key="3">
    <source>
        <dbReference type="Proteomes" id="UP000077684"/>
    </source>
</evidence>
<reference evidence="2" key="2">
    <citation type="journal article" date="2019" name="IMA Fungus">
        <title>Genome sequencing and comparison of five Tilletia species to identify candidate genes for the detection of regulated species infecting wheat.</title>
        <authorList>
            <person name="Nguyen H.D.T."/>
            <person name="Sultana T."/>
            <person name="Kesanakurti P."/>
            <person name="Hambleton S."/>
        </authorList>
    </citation>
    <scope>NUCLEOTIDE SEQUENCE</scope>
    <source>
        <strain evidence="2">DAOMC 236426</strain>
    </source>
</reference>
<feature type="compositionally biased region" description="Polar residues" evidence="1">
    <location>
        <begin position="185"/>
        <end position="198"/>
    </location>
</feature>
<feature type="compositionally biased region" description="Low complexity" evidence="1">
    <location>
        <begin position="111"/>
        <end position="130"/>
    </location>
</feature>
<keyword evidence="3" id="KW-1185">Reference proteome</keyword>
<feature type="compositionally biased region" description="Low complexity" evidence="1">
    <location>
        <begin position="262"/>
        <end position="292"/>
    </location>
</feature>
<feature type="region of interest" description="Disordered" evidence="1">
    <location>
        <begin position="1024"/>
        <end position="1043"/>
    </location>
</feature>
<feature type="region of interest" description="Disordered" evidence="1">
    <location>
        <begin position="415"/>
        <end position="492"/>
    </location>
</feature>
<feature type="compositionally biased region" description="Low complexity" evidence="1">
    <location>
        <begin position="884"/>
        <end position="904"/>
    </location>
</feature>
<organism evidence="2 3">
    <name type="scientific">Tilletia controversa</name>
    <name type="common">dwarf bunt fungus</name>
    <dbReference type="NCBI Taxonomy" id="13291"/>
    <lineage>
        <taxon>Eukaryota</taxon>
        <taxon>Fungi</taxon>
        <taxon>Dikarya</taxon>
        <taxon>Basidiomycota</taxon>
        <taxon>Ustilaginomycotina</taxon>
        <taxon>Exobasidiomycetes</taxon>
        <taxon>Tilletiales</taxon>
        <taxon>Tilletiaceae</taxon>
        <taxon>Tilletia</taxon>
    </lineage>
</organism>
<feature type="compositionally biased region" description="Low complexity" evidence="1">
    <location>
        <begin position="643"/>
        <end position="655"/>
    </location>
</feature>
<feature type="compositionally biased region" description="Low complexity" evidence="1">
    <location>
        <begin position="687"/>
        <end position="711"/>
    </location>
</feature>
<feature type="compositionally biased region" description="Pro residues" evidence="1">
    <location>
        <begin position="985"/>
        <end position="994"/>
    </location>
</feature>
<feature type="region of interest" description="Disordered" evidence="1">
    <location>
        <begin position="184"/>
        <end position="203"/>
    </location>
</feature>
<evidence type="ECO:0000313" key="2">
    <source>
        <dbReference type="EMBL" id="KAE8245552.1"/>
    </source>
</evidence>
<feature type="compositionally biased region" description="Gly residues" evidence="1">
    <location>
        <begin position="659"/>
        <end position="671"/>
    </location>
</feature>
<feature type="compositionally biased region" description="Low complexity" evidence="1">
    <location>
        <begin position="477"/>
        <end position="492"/>
    </location>
</feature>
<evidence type="ECO:0000256" key="1">
    <source>
        <dbReference type="SAM" id="MobiDB-lite"/>
    </source>
</evidence>
<protein>
    <submittedName>
        <fullName evidence="2">Uncharacterized protein</fullName>
    </submittedName>
</protein>
<feature type="region of interest" description="Disordered" evidence="1">
    <location>
        <begin position="511"/>
        <end position="743"/>
    </location>
</feature>
<sequence length="1043" mass="105016">MADRFHTTPPAAGSSTSSSAHSIRFPTHQQQHQHPSMGFEQQQHQQRPPFQPATPRKRRRSEENAAFYYCPPADAHSSPATPTPFPTSTSYHTNGTLLKDLLSPARIGAHSLTSSSSSTSSFSAASSSYSHQDGLMAPPLAKRPHSLHRTWTAPVNAFSGASLPIAAPNPPIVVVATSDAAHMQSPFSAPSSTRTSFSAHHHTPPSIASLFSAANRSEPSSAMVGCEAASAPVAGAPDDTDMSTDESASSPSNLQSPPPRLLSPASVSPAASVQQPRPSSSFSPPSSALSTPWQRRFADSTSPLATSASFPFTRRATLGHSSAAPTAHEQPIFGVPAFSTRESSLPSPPAPMLGVPQPHLPQRRTSTSSLGPAPAFGTAFSRSLSAQDLLSATTAGLLLPLPSSPLSALPQSAGVGLAGGTASSSGASSVSNNSSGGAVSGASPSTPGAGGGTAVTYAPLRPSPLIQSHTLTPAIDSPPTRSSNSSSGESFHHSGAGAFWSGSSTTDMMIGSAGTEGIASNHSHTGATFHLGRAPKTRANAPENRGGDAVMGDQGVAGPSRLPFVSEQGSEVAYSRVAPSHSAVQSGKRRHAPTAEPDASHSSSDGTRDDSSRAATRSGRDGGERWRTSALVDSDDSDDDQMADVSSSSLSDVHSNMQGGSGSGSGSGSGNGVRSATASPTGVMKWPSSHSKSKSASSASSSPSSSTPSSPVRLGRARLRTMPLPSVTARGDTTCAEEDESDDAEMLTAALSNIDTGLRTSSMMESSSEMGDKTVTHAVGPAGTGSSTAIPRTESSQIFGWPSEGMSIGRQEAEGSGGMSTLTSPTPSTSSSSTCTTASGRSSSVGDAPVLGSETAGVRSGEDGLSGFGTDATMERAFGGVSLTSPGPSQQASGSGSGSGMSTADRGSSVAGASRGVDNGTGESAATPRSYPVALPPMVAANLSTAVAAAVSAPTSSLASSSSSSVRMPYHQQHHHQTPVGQPSSPAPRPSPPLVMPMPRPLHHLAFGAGLGVGVGVGVTVGPGASGQASSAPTPVSSPAKWY</sequence>
<feature type="compositionally biased region" description="Basic and acidic residues" evidence="1">
    <location>
        <begin position="606"/>
        <end position="627"/>
    </location>
</feature>
<name>A0A8X7MQS0_9BASI</name>
<feature type="region of interest" description="Disordered" evidence="1">
    <location>
        <begin position="110"/>
        <end position="137"/>
    </location>
</feature>
<feature type="compositionally biased region" description="Low complexity" evidence="1">
    <location>
        <begin position="1026"/>
        <end position="1043"/>
    </location>
</feature>
<proteinExistence type="predicted"/>
<gene>
    <name evidence="2" type="ORF">A4X06_0g5605</name>
</gene>
<dbReference type="AlphaFoldDB" id="A0A8X7MQS0"/>
<feature type="region of interest" description="Disordered" evidence="1">
    <location>
        <begin position="1"/>
        <end position="91"/>
    </location>
</feature>
<feature type="region of interest" description="Disordered" evidence="1">
    <location>
        <begin position="957"/>
        <end position="994"/>
    </location>
</feature>
<dbReference type="EMBL" id="LWDE02000712">
    <property type="protein sequence ID" value="KAE8245552.1"/>
    <property type="molecule type" value="Genomic_DNA"/>
</dbReference>
<feature type="compositionally biased region" description="Low complexity" evidence="1">
    <location>
        <begin position="957"/>
        <end position="966"/>
    </location>
</feature>
<feature type="region of interest" description="Disordered" evidence="1">
    <location>
        <begin position="809"/>
        <end position="929"/>
    </location>
</feature>